<protein>
    <recommendedName>
        <fullName evidence="4">Coenzyme Q-binding protein COQ10 START domain-containing protein</fullName>
    </recommendedName>
</protein>
<keyword evidence="1" id="KW-1133">Transmembrane helix</keyword>
<feature type="transmembrane region" description="Helical" evidence="1">
    <location>
        <begin position="81"/>
        <end position="108"/>
    </location>
</feature>
<proteinExistence type="predicted"/>
<gene>
    <name evidence="2" type="ORF">DHV22_14225</name>
</gene>
<feature type="transmembrane region" description="Helical" evidence="1">
    <location>
        <begin position="46"/>
        <end position="69"/>
    </location>
</feature>
<dbReference type="Proteomes" id="UP000263268">
    <property type="component" value="Unassembled WGS sequence"/>
</dbReference>
<evidence type="ECO:0000313" key="2">
    <source>
        <dbReference type="EMBL" id="HCY82657.1"/>
    </source>
</evidence>
<dbReference type="Gene3D" id="3.30.530.20">
    <property type="match status" value="1"/>
</dbReference>
<accession>A0A3D6BVE9</accession>
<feature type="transmembrane region" description="Helical" evidence="1">
    <location>
        <begin position="20"/>
        <end position="39"/>
    </location>
</feature>
<dbReference type="CDD" id="cd07821">
    <property type="entry name" value="PYR_PYL_RCAR_like"/>
    <property type="match status" value="1"/>
</dbReference>
<comment type="caution">
    <text evidence="2">The sequence shown here is derived from an EMBL/GenBank/DDBJ whole genome shotgun (WGS) entry which is preliminary data.</text>
</comment>
<keyword evidence="1" id="KW-0812">Transmembrane</keyword>
<evidence type="ECO:0000313" key="3">
    <source>
        <dbReference type="Proteomes" id="UP000263268"/>
    </source>
</evidence>
<dbReference type="InterPro" id="IPR023393">
    <property type="entry name" value="START-like_dom_sf"/>
</dbReference>
<dbReference type="EMBL" id="DPRK01000223">
    <property type="protein sequence ID" value="HCY82657.1"/>
    <property type="molecule type" value="Genomic_DNA"/>
</dbReference>
<evidence type="ECO:0008006" key="4">
    <source>
        <dbReference type="Google" id="ProtNLM"/>
    </source>
</evidence>
<sequence length="263" mass="29511">GFSLLLFSNKIVEVFQAGNPTIYLTIGAVLVLFAALVLSQAKKPKIGLVLFIILQDFLWVLGSAVIVFLKPFGITSTGHQLIAVVAFVVLFFGIGQSVGLAQSGPMAFMEGKKEKGMKQLSYQRIIKASKEKVWKAVSDVSNYHKVAPNIDAVEIISGEGEGMVRSCSHKTDSWTEVATLWEEGEQYSFKVNTEAEDYPFPLQYLTGNWKVEEIAENQTKITMTFDFKYNKKIQSLLVHPFMKIKFGKICRELLDNWQAELEQ</sequence>
<dbReference type="SUPFAM" id="SSF55961">
    <property type="entry name" value="Bet v1-like"/>
    <property type="match status" value="1"/>
</dbReference>
<name>A0A3D6BVE9_9FLAO</name>
<keyword evidence="1" id="KW-0472">Membrane</keyword>
<dbReference type="Pfam" id="PF10604">
    <property type="entry name" value="Polyketide_cyc2"/>
    <property type="match status" value="1"/>
</dbReference>
<reference evidence="2 3" key="1">
    <citation type="journal article" date="2018" name="Nat. Biotechnol.">
        <title>A standardized bacterial taxonomy based on genome phylogeny substantially revises the tree of life.</title>
        <authorList>
            <person name="Parks D.H."/>
            <person name="Chuvochina M."/>
            <person name="Waite D.W."/>
            <person name="Rinke C."/>
            <person name="Skarshewski A."/>
            <person name="Chaumeil P.A."/>
            <person name="Hugenholtz P."/>
        </authorList>
    </citation>
    <scope>NUCLEOTIDE SEQUENCE [LARGE SCALE GENOMIC DNA]</scope>
    <source>
        <strain evidence="2">UBA10227</strain>
    </source>
</reference>
<feature type="non-terminal residue" evidence="2">
    <location>
        <position position="1"/>
    </location>
</feature>
<evidence type="ECO:0000256" key="1">
    <source>
        <dbReference type="SAM" id="Phobius"/>
    </source>
</evidence>
<dbReference type="InterPro" id="IPR019587">
    <property type="entry name" value="Polyketide_cyclase/dehydratase"/>
</dbReference>
<dbReference type="AlphaFoldDB" id="A0A3D6BVE9"/>
<organism evidence="2 3">
    <name type="scientific">Xanthomarina gelatinilytica</name>
    <dbReference type="NCBI Taxonomy" id="1137281"/>
    <lineage>
        <taxon>Bacteria</taxon>
        <taxon>Pseudomonadati</taxon>
        <taxon>Bacteroidota</taxon>
        <taxon>Flavobacteriia</taxon>
        <taxon>Flavobacteriales</taxon>
        <taxon>Flavobacteriaceae</taxon>
        <taxon>Xanthomarina</taxon>
    </lineage>
</organism>